<evidence type="ECO:0000259" key="4">
    <source>
        <dbReference type="Pfam" id="PF14686"/>
    </source>
</evidence>
<dbReference type="Proteomes" id="UP000012174">
    <property type="component" value="Unassembled WGS sequence"/>
</dbReference>
<dbReference type="GO" id="GO:0016829">
    <property type="term" value="F:lyase activity"/>
    <property type="evidence" value="ECO:0007669"/>
    <property type="project" value="UniProtKB-KW"/>
</dbReference>
<gene>
    <name evidence="5" type="ORF">UCREL1_3144</name>
</gene>
<feature type="signal peptide" evidence="2">
    <location>
        <begin position="1"/>
        <end position="20"/>
    </location>
</feature>
<dbReference type="CDD" id="cd10320">
    <property type="entry name" value="RGL4_N"/>
    <property type="match status" value="1"/>
</dbReference>
<keyword evidence="2" id="KW-0732">Signal</keyword>
<dbReference type="CDD" id="cd10316">
    <property type="entry name" value="RGL4_M"/>
    <property type="match status" value="1"/>
</dbReference>
<dbReference type="InterPro" id="IPR029411">
    <property type="entry name" value="RG-lyase_III"/>
</dbReference>
<dbReference type="HOGENOM" id="CLU_016624_0_0_1"/>
<dbReference type="KEGG" id="ela:UCREL1_3144"/>
<evidence type="ECO:0000259" key="3">
    <source>
        <dbReference type="Pfam" id="PF14683"/>
    </source>
</evidence>
<keyword evidence="6" id="KW-1185">Reference proteome</keyword>
<dbReference type="STRING" id="1287681.M7SZS2"/>
<dbReference type="Gene3D" id="2.60.40.1120">
    <property type="entry name" value="Carboxypeptidase-like, regulatory domain"/>
    <property type="match status" value="1"/>
</dbReference>
<dbReference type="GO" id="GO:0005975">
    <property type="term" value="P:carbohydrate metabolic process"/>
    <property type="evidence" value="ECO:0007669"/>
    <property type="project" value="InterPro"/>
</dbReference>
<evidence type="ECO:0000256" key="2">
    <source>
        <dbReference type="SAM" id="SignalP"/>
    </source>
</evidence>
<dbReference type="InterPro" id="IPR008979">
    <property type="entry name" value="Galactose-bd-like_sf"/>
</dbReference>
<evidence type="ECO:0000313" key="5">
    <source>
        <dbReference type="EMBL" id="EMR69832.1"/>
    </source>
</evidence>
<dbReference type="Gene3D" id="2.70.98.10">
    <property type="match status" value="1"/>
</dbReference>
<feature type="chain" id="PRO_5004085112" evidence="2">
    <location>
        <begin position="21"/>
        <end position="666"/>
    </location>
</feature>
<dbReference type="GO" id="GO:0030246">
    <property type="term" value="F:carbohydrate binding"/>
    <property type="evidence" value="ECO:0007669"/>
    <property type="project" value="InterPro"/>
</dbReference>
<dbReference type="SUPFAM" id="SSF49785">
    <property type="entry name" value="Galactose-binding domain-like"/>
    <property type="match status" value="1"/>
</dbReference>
<organism evidence="5 6">
    <name type="scientific">Eutypa lata (strain UCR-EL1)</name>
    <name type="common">Grapevine dieback disease fungus</name>
    <name type="synonym">Eutypa armeniacae</name>
    <dbReference type="NCBI Taxonomy" id="1287681"/>
    <lineage>
        <taxon>Eukaryota</taxon>
        <taxon>Fungi</taxon>
        <taxon>Dikarya</taxon>
        <taxon>Ascomycota</taxon>
        <taxon>Pezizomycotina</taxon>
        <taxon>Sordariomycetes</taxon>
        <taxon>Xylariomycetidae</taxon>
        <taxon>Xylariales</taxon>
        <taxon>Diatrypaceae</taxon>
        <taxon>Eutypa</taxon>
    </lineage>
</organism>
<dbReference type="eggNOG" id="ENOG502QQM5">
    <property type="taxonomic scope" value="Eukaryota"/>
</dbReference>
<dbReference type="InterPro" id="IPR011013">
    <property type="entry name" value="Gal_mutarotase_sf_dom"/>
</dbReference>
<protein>
    <submittedName>
        <fullName evidence="5">Putative polysaccharide lyase family 4 protein</fullName>
    </submittedName>
</protein>
<dbReference type="AlphaFoldDB" id="M7SZS2"/>
<dbReference type="Pfam" id="PF14686">
    <property type="entry name" value="fn3_3"/>
    <property type="match status" value="1"/>
</dbReference>
<dbReference type="InterPro" id="IPR051850">
    <property type="entry name" value="Polysacch_Lyase_4"/>
</dbReference>
<dbReference type="PANTHER" id="PTHR32018">
    <property type="entry name" value="RHAMNOGALACTURONATE LYASE FAMILY PROTEIN"/>
    <property type="match status" value="1"/>
</dbReference>
<dbReference type="PANTHER" id="PTHR32018:SF9">
    <property type="entry name" value="RHAMNOGALACTURONATE LYASE B"/>
    <property type="match status" value="1"/>
</dbReference>
<dbReference type="InterPro" id="IPR014718">
    <property type="entry name" value="GH-type_carb-bd"/>
</dbReference>
<feature type="domain" description="Rhamnogalacturonan lyase" evidence="3">
    <location>
        <begin position="447"/>
        <end position="663"/>
    </location>
</feature>
<evidence type="ECO:0000256" key="1">
    <source>
        <dbReference type="ARBA" id="ARBA00023180"/>
    </source>
</evidence>
<dbReference type="EMBL" id="KB706007">
    <property type="protein sequence ID" value="EMR69832.1"/>
    <property type="molecule type" value="Genomic_DNA"/>
</dbReference>
<evidence type="ECO:0000313" key="6">
    <source>
        <dbReference type="Proteomes" id="UP000012174"/>
    </source>
</evidence>
<keyword evidence="5" id="KW-0456">Lyase</keyword>
<accession>M7SZS2</accession>
<dbReference type="OrthoDB" id="2130367at2759"/>
<dbReference type="SUPFAM" id="SSF74650">
    <property type="entry name" value="Galactose mutarotase-like"/>
    <property type="match status" value="1"/>
</dbReference>
<reference evidence="6" key="1">
    <citation type="journal article" date="2013" name="Genome Announc.">
        <title>Draft genome sequence of the grapevine dieback fungus Eutypa lata UCR-EL1.</title>
        <authorList>
            <person name="Blanco-Ulate B."/>
            <person name="Rolshausen P.E."/>
            <person name="Cantu D."/>
        </authorList>
    </citation>
    <scope>NUCLEOTIDE SEQUENCE [LARGE SCALE GENOMIC DNA]</scope>
    <source>
        <strain evidence="6">UCR-EL1</strain>
    </source>
</reference>
<dbReference type="Pfam" id="PF14683">
    <property type="entry name" value="CBM-like"/>
    <property type="match status" value="1"/>
</dbReference>
<proteinExistence type="predicted"/>
<keyword evidence="1" id="KW-0325">Glycoprotein</keyword>
<dbReference type="InterPro" id="IPR029413">
    <property type="entry name" value="RG-lyase_II"/>
</dbReference>
<dbReference type="OMA" id="AKGNHLR"/>
<sequence length="666" mass="73750">MVAFGFKVAAFATLISHAAALLSAVETASQYVLQNDRLYVAVDKSNGQMVEVVLDDQDMLGPVSGNSGKGPYVDCSCVPSGFWTPGSTATFELYTGEDSTGTPYGGVRMEDTYASTNQTMAQWWFMREGETGIHLFTRVAYYNAATPYLRGLGELRTLFRPNTGLYTHLSGSDGNWAPIASQEAFSRGTTVQDATTFLGDSKDDPYVQEYSDYFTKYTFAEMWRDHAVHGQYSDGSTSSDSNTYGAWLVHNTRETYYGGPLHSDLVVDGIVYNYMVSGHYGAPTPNLTHGFDRIWGPQYYHFNKGDPDTPLAELRADAAQYADPEWNAEFYDSIAEHVPNYVPSSNRATFTATIELPEGAEKPIAVLAENSQDFQLNVFDQDSLQYWADIDPATGAVEIPRVKVGTYRLTVYADGIFGWFIEDDVEVSSSSEPLQLRWEPESAGREVWRIGTPDKSSGEYKHGYAPDTSKPLEPEQHRIYWAAWDFPTDFPEGVAFTIGESDEAEDFNYVHWSVFGGNGNSVRPDPVYENVNNWTVLFDLAQADIEGATTATLTVQLAGVKTANGNDRWADKPDEPYSNLPYTVALNGRDVETWAIPKLRSGSCGVRSAVVCQNFGHKFEFAVDAFLLEGANELVLSLPFNATNQETAQLPGTTYLQYDALRLELA</sequence>
<feature type="domain" description="Rhamnogalacturonan lyase" evidence="4">
    <location>
        <begin position="357"/>
        <end position="431"/>
    </location>
</feature>
<name>M7SZS2_EUTLA</name>